<dbReference type="Proteomes" id="UP000539538">
    <property type="component" value="Unassembled WGS sequence"/>
</dbReference>
<keyword evidence="2" id="KW-1185">Reference proteome</keyword>
<comment type="caution">
    <text evidence="1">The sequence shown here is derived from an EMBL/GenBank/DDBJ whole genome shotgun (WGS) entry which is preliminary data.</text>
</comment>
<protein>
    <submittedName>
        <fullName evidence="1">Uncharacterized protein</fullName>
    </submittedName>
</protein>
<evidence type="ECO:0000313" key="2">
    <source>
        <dbReference type="Proteomes" id="UP000539538"/>
    </source>
</evidence>
<dbReference type="EMBL" id="JACHOT010000001">
    <property type="protein sequence ID" value="MBB4649196.1"/>
    <property type="molecule type" value="Genomic_DNA"/>
</dbReference>
<evidence type="ECO:0000313" key="1">
    <source>
        <dbReference type="EMBL" id="MBB4649196.1"/>
    </source>
</evidence>
<name>A0ABR6KXE1_9HYPH</name>
<dbReference type="RefSeq" id="WP_183260980.1">
    <property type="nucleotide sequence ID" value="NZ_BAAAVZ010000008.1"/>
</dbReference>
<reference evidence="1 2" key="1">
    <citation type="submission" date="2020-08" db="EMBL/GenBank/DDBJ databases">
        <title>Genomic Encyclopedia of Type Strains, Phase IV (KMG-IV): sequencing the most valuable type-strain genomes for metagenomic binning, comparative biology and taxonomic classification.</title>
        <authorList>
            <person name="Goeker M."/>
        </authorList>
    </citation>
    <scope>NUCLEOTIDE SEQUENCE [LARGE SCALE GENOMIC DNA]</scope>
    <source>
        <strain evidence="1 2">DSM 7050</strain>
    </source>
</reference>
<gene>
    <name evidence="1" type="ORF">GGQ99_000918</name>
</gene>
<organism evidence="1 2">
    <name type="scientific">Aminobacter niigataensis</name>
    <dbReference type="NCBI Taxonomy" id="83265"/>
    <lineage>
        <taxon>Bacteria</taxon>
        <taxon>Pseudomonadati</taxon>
        <taxon>Pseudomonadota</taxon>
        <taxon>Alphaproteobacteria</taxon>
        <taxon>Hyphomicrobiales</taxon>
        <taxon>Phyllobacteriaceae</taxon>
        <taxon>Aminobacter</taxon>
    </lineage>
</organism>
<proteinExistence type="predicted"/>
<sequence>MVEFAAFGLAALSLLVLWQTLKQLRVSSETQSRAYVAIKDGRITRFSPPKPKSSTPVLVYLIRLENVGQTPAQRLTAATNIFAAEEPDVENWRNMTRDSAEESLGPTHLRELETEITARTWARLQDELKGMSKGKLFFFGYADYLDVFGKRHFTEFCLQPPTGWNNGPCVLLMSDRGNSAGLMSDRGNSAV</sequence>
<accession>A0ABR6KXE1</accession>